<keyword evidence="7" id="KW-0256">Endoplasmic reticulum</keyword>
<evidence type="ECO:0000256" key="3">
    <source>
        <dbReference type="ARBA" id="ARBA00007596"/>
    </source>
</evidence>
<dbReference type="AlphaFoldDB" id="A0A0N5D3L2"/>
<protein>
    <recommendedName>
        <fullName evidence="4">Signal recognition particle receptor subunit beta</fullName>
    </recommendedName>
</protein>
<keyword evidence="5 14" id="KW-0812">Transmembrane</keyword>
<evidence type="ECO:0000256" key="13">
    <source>
        <dbReference type="ARBA" id="ARBA00023274"/>
    </source>
</evidence>
<evidence type="ECO:0000256" key="6">
    <source>
        <dbReference type="ARBA" id="ARBA00022741"/>
    </source>
</evidence>
<dbReference type="GO" id="GO:0006886">
    <property type="term" value="P:intracellular protein transport"/>
    <property type="evidence" value="ECO:0007669"/>
    <property type="project" value="TreeGrafter"/>
</dbReference>
<evidence type="ECO:0000313" key="15">
    <source>
        <dbReference type="EMBL" id="VDN04979.1"/>
    </source>
</evidence>
<dbReference type="GO" id="GO:0003924">
    <property type="term" value="F:GTPase activity"/>
    <property type="evidence" value="ECO:0007669"/>
    <property type="project" value="TreeGrafter"/>
</dbReference>
<keyword evidence="13" id="KW-0687">Ribonucleoprotein</keyword>
<evidence type="ECO:0000256" key="11">
    <source>
        <dbReference type="ARBA" id="ARBA00023136"/>
    </source>
</evidence>
<dbReference type="OMA" id="ECCAKEE"/>
<dbReference type="WBParaSite" id="TCLT_0000752501-mRNA-1">
    <property type="protein sequence ID" value="TCLT_0000752501-mRNA-1"/>
    <property type="gene ID" value="TCLT_0000752501"/>
</dbReference>
<keyword evidence="8" id="KW-0689">Ribosomal protein</keyword>
<evidence type="ECO:0000256" key="8">
    <source>
        <dbReference type="ARBA" id="ARBA00022980"/>
    </source>
</evidence>
<comment type="similarity">
    <text evidence="2">Belongs to the SRP receptor beta subunit family.</text>
</comment>
<keyword evidence="10" id="KW-0342">GTP-binding</keyword>
<reference evidence="15 16" key="2">
    <citation type="submission" date="2018-11" db="EMBL/GenBank/DDBJ databases">
        <authorList>
            <consortium name="Pathogen Informatics"/>
        </authorList>
    </citation>
    <scope>NUCLEOTIDE SEQUENCE [LARGE SCALE GENOMIC DNA]</scope>
</reference>
<keyword evidence="6" id="KW-0547">Nucleotide-binding</keyword>
<dbReference type="Gene3D" id="2.20.28.120">
    <property type="entry name" value="Ribosomal protein L33"/>
    <property type="match status" value="1"/>
</dbReference>
<evidence type="ECO:0000256" key="9">
    <source>
        <dbReference type="ARBA" id="ARBA00022989"/>
    </source>
</evidence>
<evidence type="ECO:0000313" key="17">
    <source>
        <dbReference type="WBParaSite" id="TCLT_0000752501-mRNA-1"/>
    </source>
</evidence>
<dbReference type="Proteomes" id="UP000276776">
    <property type="component" value="Unassembled WGS sequence"/>
</dbReference>
<dbReference type="CDD" id="cd04105">
    <property type="entry name" value="SR_beta"/>
    <property type="match status" value="1"/>
</dbReference>
<proteinExistence type="inferred from homology"/>
<accession>A0A0N5D3L2</accession>
<dbReference type="InterPro" id="IPR019009">
    <property type="entry name" value="SRP_receptor_beta_su"/>
</dbReference>
<evidence type="ECO:0000313" key="16">
    <source>
        <dbReference type="Proteomes" id="UP000276776"/>
    </source>
</evidence>
<keyword evidence="11 14" id="KW-0472">Membrane</keyword>
<comment type="subcellular location">
    <subcellularLocation>
        <location evidence="1">Endoplasmic reticulum membrane</location>
        <topology evidence="1">Single-pass membrane protein</topology>
    </subcellularLocation>
</comment>
<dbReference type="GO" id="GO:0034067">
    <property type="term" value="P:protein localization to Golgi apparatus"/>
    <property type="evidence" value="ECO:0007669"/>
    <property type="project" value="TreeGrafter"/>
</dbReference>
<name>A0A0N5D3L2_THECL</name>
<keyword evidence="12" id="KW-0675">Receptor</keyword>
<dbReference type="GO" id="GO:0005789">
    <property type="term" value="C:endoplasmic reticulum membrane"/>
    <property type="evidence" value="ECO:0007669"/>
    <property type="project" value="UniProtKB-SubCell"/>
</dbReference>
<dbReference type="EMBL" id="UYYF01004516">
    <property type="protein sequence ID" value="VDN04979.1"/>
    <property type="molecule type" value="Genomic_DNA"/>
</dbReference>
<dbReference type="STRING" id="103827.A0A0N5D3L2"/>
<gene>
    <name evidence="15" type="ORF">TCLT_LOCUS7514</name>
</gene>
<feature type="transmembrane region" description="Helical" evidence="14">
    <location>
        <begin position="84"/>
        <end position="103"/>
    </location>
</feature>
<dbReference type="PANTHER" id="PTHR45909">
    <property type="entry name" value="ADP-RIBOSYLATION FACTOR-RELATED PROTEIN 1"/>
    <property type="match status" value="1"/>
</dbReference>
<evidence type="ECO:0000256" key="5">
    <source>
        <dbReference type="ARBA" id="ARBA00022692"/>
    </source>
</evidence>
<dbReference type="GO" id="GO:0043001">
    <property type="term" value="P:Golgi to plasma membrane protein transport"/>
    <property type="evidence" value="ECO:0007669"/>
    <property type="project" value="TreeGrafter"/>
</dbReference>
<dbReference type="SUPFAM" id="SSF52540">
    <property type="entry name" value="P-loop containing nucleoside triphosphate hydrolases"/>
    <property type="match status" value="1"/>
</dbReference>
<evidence type="ECO:0000256" key="4">
    <source>
        <dbReference type="ARBA" id="ARBA00020256"/>
    </source>
</evidence>
<evidence type="ECO:0000256" key="10">
    <source>
        <dbReference type="ARBA" id="ARBA00023134"/>
    </source>
</evidence>
<dbReference type="InterPro" id="IPR027417">
    <property type="entry name" value="P-loop_NTPase"/>
</dbReference>
<dbReference type="Gene3D" id="3.40.50.300">
    <property type="entry name" value="P-loop containing nucleotide triphosphate hydrolases"/>
    <property type="match status" value="1"/>
</dbReference>
<evidence type="ECO:0000256" key="14">
    <source>
        <dbReference type="SAM" id="Phobius"/>
    </source>
</evidence>
<evidence type="ECO:0000256" key="1">
    <source>
        <dbReference type="ARBA" id="ARBA00004389"/>
    </source>
</evidence>
<dbReference type="InterPro" id="IPR024156">
    <property type="entry name" value="Small_GTPase_ARF"/>
</dbReference>
<dbReference type="GO" id="GO:0005840">
    <property type="term" value="C:ribosome"/>
    <property type="evidence" value="ECO:0007669"/>
    <property type="project" value="UniProtKB-KW"/>
</dbReference>
<dbReference type="Pfam" id="PF09439">
    <property type="entry name" value="SRPRB"/>
    <property type="match status" value="1"/>
</dbReference>
<dbReference type="OrthoDB" id="41266at2759"/>
<evidence type="ECO:0000256" key="7">
    <source>
        <dbReference type="ARBA" id="ARBA00022824"/>
    </source>
</evidence>
<comment type="similarity">
    <text evidence="3">Belongs to the bacterial ribosomal protein bL33 family.</text>
</comment>
<organism evidence="17">
    <name type="scientific">Thelazia callipaeda</name>
    <name type="common">Oriental eyeworm</name>
    <name type="synonym">Parasitic nematode</name>
    <dbReference type="NCBI Taxonomy" id="103827"/>
    <lineage>
        <taxon>Eukaryota</taxon>
        <taxon>Metazoa</taxon>
        <taxon>Ecdysozoa</taxon>
        <taxon>Nematoda</taxon>
        <taxon>Chromadorea</taxon>
        <taxon>Rhabditida</taxon>
        <taxon>Spirurina</taxon>
        <taxon>Spiruromorpha</taxon>
        <taxon>Thelazioidea</taxon>
        <taxon>Thelaziidae</taxon>
        <taxon>Thelazia</taxon>
    </lineage>
</organism>
<dbReference type="PANTHER" id="PTHR45909:SF1">
    <property type="entry name" value="ADP-RIBOSYLATION FACTOR-RELATED PROTEIN 1"/>
    <property type="match status" value="1"/>
</dbReference>
<dbReference type="GO" id="GO:0005525">
    <property type="term" value="F:GTP binding"/>
    <property type="evidence" value="ECO:0007669"/>
    <property type="project" value="UniProtKB-KW"/>
</dbReference>
<dbReference type="InterPro" id="IPR038584">
    <property type="entry name" value="Ribosomal_bL33_sf"/>
</dbReference>
<keyword evidence="9 14" id="KW-1133">Transmembrane helix</keyword>
<evidence type="ECO:0000256" key="2">
    <source>
        <dbReference type="ARBA" id="ARBA00005619"/>
    </source>
</evidence>
<sequence length="319" mass="36435">MWIRERSADKFRGIFYDPAVGREVLFEEKQKVKGKASLQENVKKRFNLTIESIFGSSSQLFVILHEMEGLKWTGFADYFEQQTWVTFLITLLVILIPIIAYIVKKKFSRGDTVLITGLCDSGKTVLFSKLINPKYSPDTFASLKENVHENFQVAEKLVTIVDFPGSEKLRRHLFENYFEKNQNKLRGIIFLVDSSTFSKKARDVAAFLYDILYESDKKIPILVACNKQDCPFAKSALAVRTALEREFGYINGTRGAALDSIDGITKKRTLTTTGKNFQWKDLAPRRLDFVECCAKEENESKNSSSLCQIEAVQTWIATL</sequence>
<keyword evidence="16" id="KW-1185">Reference proteome</keyword>
<evidence type="ECO:0000256" key="12">
    <source>
        <dbReference type="ARBA" id="ARBA00023170"/>
    </source>
</evidence>
<dbReference type="GO" id="GO:0005794">
    <property type="term" value="C:Golgi apparatus"/>
    <property type="evidence" value="ECO:0007669"/>
    <property type="project" value="TreeGrafter"/>
</dbReference>
<reference evidence="17" key="1">
    <citation type="submission" date="2017-02" db="UniProtKB">
        <authorList>
            <consortium name="WormBaseParasite"/>
        </authorList>
    </citation>
    <scope>IDENTIFICATION</scope>
</reference>
<dbReference type="GO" id="GO:1990904">
    <property type="term" value="C:ribonucleoprotein complex"/>
    <property type="evidence" value="ECO:0007669"/>
    <property type="project" value="UniProtKB-KW"/>
</dbReference>